<keyword evidence="7" id="KW-0067">ATP-binding</keyword>
<evidence type="ECO:0000256" key="9">
    <source>
        <dbReference type="ARBA" id="ARBA00023204"/>
    </source>
</evidence>
<dbReference type="Pfam" id="PF01068">
    <property type="entry name" value="DNA_ligase_A_M"/>
    <property type="match status" value="1"/>
</dbReference>
<dbReference type="GO" id="GO:0005524">
    <property type="term" value="F:ATP binding"/>
    <property type="evidence" value="ECO:0007669"/>
    <property type="project" value="UniProtKB-KW"/>
</dbReference>
<dbReference type="Gene3D" id="3.30.470.30">
    <property type="entry name" value="DNA ligase/mRNA capping enzyme"/>
    <property type="match status" value="1"/>
</dbReference>
<evidence type="ECO:0000256" key="7">
    <source>
        <dbReference type="ARBA" id="ARBA00022840"/>
    </source>
</evidence>
<keyword evidence="2 12" id="KW-0436">Ligase</keyword>
<dbReference type="EMBL" id="LC506465">
    <property type="protein sequence ID" value="BBO54040.1"/>
    <property type="molecule type" value="Genomic_DNA"/>
</dbReference>
<proteinExistence type="inferred from homology"/>
<keyword evidence="8" id="KW-0233">DNA recombination</keyword>
<evidence type="ECO:0000256" key="10">
    <source>
        <dbReference type="ARBA" id="ARBA00023306"/>
    </source>
</evidence>
<evidence type="ECO:0000256" key="5">
    <source>
        <dbReference type="ARBA" id="ARBA00022741"/>
    </source>
</evidence>
<dbReference type="PANTHER" id="PTHR47810:SF5">
    <property type="entry name" value="LIGASE, PUTATIVE-RELATED"/>
    <property type="match status" value="1"/>
</dbReference>
<dbReference type="PROSITE" id="PS50160">
    <property type="entry name" value="DNA_LIGASE_A3"/>
    <property type="match status" value="1"/>
</dbReference>
<accession>A0A5K7XZ99</accession>
<dbReference type="GO" id="GO:0051301">
    <property type="term" value="P:cell division"/>
    <property type="evidence" value="ECO:0007669"/>
    <property type="project" value="UniProtKB-KW"/>
</dbReference>
<comment type="similarity">
    <text evidence="1">Belongs to the ATP-dependent DNA ligase family.</text>
</comment>
<organism evidence="12">
    <name type="scientific">Abalone asfa-like virus</name>
    <dbReference type="NCBI Taxonomy" id="2839893"/>
    <lineage>
        <taxon>Viruses</taxon>
        <taxon>Varidnaviria</taxon>
        <taxon>Bamfordvirae</taxon>
        <taxon>Nucleocytoviricota</taxon>
        <taxon>Pokkesviricetes</taxon>
        <taxon>Asfuvirales</taxon>
        <taxon>Asfarviridae</taxon>
    </lineage>
</organism>
<reference evidence="12" key="1">
    <citation type="journal article" date="2020" name="Sci. Rep.">
        <title>A novel Asfarvirus-like virus identified as a potential cause of mass mortality of abalone.</title>
        <authorList>
            <person name="Matsuyama T."/>
            <person name="Takano T."/>
            <person name="Nishiki I."/>
            <person name="Fujiwara A."/>
            <person name="Kiryu I."/>
            <person name="Inada M."/>
            <person name="Sakai T."/>
            <person name="Terashima S."/>
            <person name="Matsuura Y."/>
            <person name="Isowa K."/>
            <person name="Nakayasu C."/>
        </authorList>
    </citation>
    <scope>NUCLEOTIDE SEQUENCE</scope>
</reference>
<protein>
    <submittedName>
        <fullName evidence="12">DNA ligase homolog protein</fullName>
    </submittedName>
</protein>
<evidence type="ECO:0000256" key="8">
    <source>
        <dbReference type="ARBA" id="ARBA00023172"/>
    </source>
</evidence>
<sequence>MASKSVYLFDINLDIKNGIIPGTFDVNCETFTFPDVVTLNSRGAEMIWRLSVKLYSSKTQKEKLTKKWLGKPTIQCPETYCGCITTVSYQSGGKIRDTVPIFIFHGKNIGKKNETNCIQQAFRLALSKYNLRQKQANLLNQTINFPPPMLVKRYEKNNNSSTVLKGAIPPGTVIQKKLNGVRLVACFTDKVILYSRKGLEYPGLDHIKTNLKQIFQKDKHIYLDGECYLHGKPLQWISGQSRKDQDEGLLEYHIFDCFWPVTNPTAISEYRQVQLKKLLVDLPPNIKYVDSEPVSSISMIEKITKKYLKDGYEGGIVRFPAGVYTYGYSNHRSSDIIKVKPLYDKEFKIVGFTSGIIGKDVGALVWICEVEDAPDPNDKIFHVVPKNMTYAERYKIFKCLSQLMPCGQTRFMKDFYGKYLTVEYPELSTKTGKPVQAKALEVRTYESGKEDVMAKLFKEC</sequence>
<feature type="domain" description="ATP-dependent DNA ligase family profile" evidence="11">
    <location>
        <begin position="243"/>
        <end position="357"/>
    </location>
</feature>
<dbReference type="Gene3D" id="3.30.1490.70">
    <property type="match status" value="1"/>
</dbReference>
<dbReference type="GO" id="GO:0006310">
    <property type="term" value="P:DNA recombination"/>
    <property type="evidence" value="ECO:0007669"/>
    <property type="project" value="UniProtKB-KW"/>
</dbReference>
<keyword evidence="4" id="KW-0235">DNA replication</keyword>
<keyword evidence="6" id="KW-0227">DNA damage</keyword>
<evidence type="ECO:0000256" key="1">
    <source>
        <dbReference type="ARBA" id="ARBA00007572"/>
    </source>
</evidence>
<dbReference type="GO" id="GO:0006281">
    <property type="term" value="P:DNA repair"/>
    <property type="evidence" value="ECO:0007669"/>
    <property type="project" value="UniProtKB-KW"/>
</dbReference>
<dbReference type="InterPro" id="IPR012310">
    <property type="entry name" value="DNA_ligase_ATP-dep_cent"/>
</dbReference>
<dbReference type="GO" id="GO:0003910">
    <property type="term" value="F:DNA ligase (ATP) activity"/>
    <property type="evidence" value="ECO:0007669"/>
    <property type="project" value="InterPro"/>
</dbReference>
<dbReference type="GO" id="GO:0006260">
    <property type="term" value="P:DNA replication"/>
    <property type="evidence" value="ECO:0007669"/>
    <property type="project" value="UniProtKB-KW"/>
</dbReference>
<keyword evidence="5" id="KW-0547">Nucleotide-binding</keyword>
<evidence type="ECO:0000256" key="2">
    <source>
        <dbReference type="ARBA" id="ARBA00022598"/>
    </source>
</evidence>
<keyword evidence="3" id="KW-0132">Cell division</keyword>
<keyword evidence="9" id="KW-0234">DNA repair</keyword>
<evidence type="ECO:0000259" key="11">
    <source>
        <dbReference type="PROSITE" id="PS50160"/>
    </source>
</evidence>
<name>A0A5K7XZ99_9VIRU</name>
<evidence type="ECO:0000256" key="6">
    <source>
        <dbReference type="ARBA" id="ARBA00022763"/>
    </source>
</evidence>
<dbReference type="SUPFAM" id="SSF56091">
    <property type="entry name" value="DNA ligase/mRNA capping enzyme, catalytic domain"/>
    <property type="match status" value="1"/>
</dbReference>
<keyword evidence="10" id="KW-0131">Cell cycle</keyword>
<evidence type="ECO:0000256" key="3">
    <source>
        <dbReference type="ARBA" id="ARBA00022618"/>
    </source>
</evidence>
<dbReference type="PANTHER" id="PTHR47810">
    <property type="entry name" value="DNA LIGASE"/>
    <property type="match status" value="1"/>
</dbReference>
<evidence type="ECO:0000256" key="4">
    <source>
        <dbReference type="ARBA" id="ARBA00022705"/>
    </source>
</evidence>
<evidence type="ECO:0000313" key="12">
    <source>
        <dbReference type="EMBL" id="BBO54040.1"/>
    </source>
</evidence>
<dbReference type="InterPro" id="IPR050326">
    <property type="entry name" value="NAD_dep_DNA_ligaseB"/>
</dbReference>